<accession>A0AAV6K7R1</accession>
<gene>
    <name evidence="1" type="ORF">RHGRI_013964</name>
</gene>
<organism evidence="1 2">
    <name type="scientific">Rhododendron griersonianum</name>
    <dbReference type="NCBI Taxonomy" id="479676"/>
    <lineage>
        <taxon>Eukaryota</taxon>
        <taxon>Viridiplantae</taxon>
        <taxon>Streptophyta</taxon>
        <taxon>Embryophyta</taxon>
        <taxon>Tracheophyta</taxon>
        <taxon>Spermatophyta</taxon>
        <taxon>Magnoliopsida</taxon>
        <taxon>eudicotyledons</taxon>
        <taxon>Gunneridae</taxon>
        <taxon>Pentapetalae</taxon>
        <taxon>asterids</taxon>
        <taxon>Ericales</taxon>
        <taxon>Ericaceae</taxon>
        <taxon>Ericoideae</taxon>
        <taxon>Rhodoreae</taxon>
        <taxon>Rhododendron</taxon>
    </lineage>
</organism>
<evidence type="ECO:0000313" key="1">
    <source>
        <dbReference type="EMBL" id="KAG5548456.1"/>
    </source>
</evidence>
<dbReference type="GO" id="GO:0009507">
    <property type="term" value="C:chloroplast"/>
    <property type="evidence" value="ECO:0007669"/>
    <property type="project" value="TreeGrafter"/>
</dbReference>
<dbReference type="EMBL" id="JACTNZ010000005">
    <property type="protein sequence ID" value="KAG5548456.1"/>
    <property type="molecule type" value="Genomic_DNA"/>
</dbReference>
<comment type="caution">
    <text evidence="1">The sequence shown here is derived from an EMBL/GenBank/DDBJ whole genome shotgun (WGS) entry which is preliminary data.</text>
</comment>
<reference evidence="1" key="1">
    <citation type="submission" date="2020-08" db="EMBL/GenBank/DDBJ databases">
        <title>Plant Genome Project.</title>
        <authorList>
            <person name="Zhang R.-G."/>
        </authorList>
    </citation>
    <scope>NUCLEOTIDE SEQUENCE</scope>
    <source>
        <strain evidence="1">WSP0</strain>
        <tissue evidence="1">Leaf</tissue>
    </source>
</reference>
<protein>
    <submittedName>
        <fullName evidence="1">Uncharacterized protein</fullName>
    </submittedName>
</protein>
<dbReference type="AlphaFoldDB" id="A0AAV6K7R1"/>
<sequence length="274" mass="29578">MDFFFRAMNEQSQPSHEDIVRCPFLRNINEPTNFSFSSSIAIPMPGGDPKHESMSDDWLQNGDCPIARSYRAVSHILPIVAKALKPPPGLKLKCPQAIIAARAALSQTAFAKTLRPQPLPAKILAIGVLGMAANIPLGVWREHTEKFSPSWFAAVHAAVPFIAMLRKSVLMPKTAMAFTIAASVLGQVIGSRAERYRLKAVAERKLAVAEKSVICSNNQFELFGAKLALAENSISSDNQFPVLGAKGGHCGEIVEWNAVSLKVAAPALSTDVCC</sequence>
<keyword evidence="2" id="KW-1185">Reference proteome</keyword>
<dbReference type="PANTHER" id="PTHR31033:SF18">
    <property type="entry name" value="OS06G0115800 PROTEIN"/>
    <property type="match status" value="1"/>
</dbReference>
<proteinExistence type="predicted"/>
<dbReference type="PANTHER" id="PTHR31033">
    <property type="entry name" value="PROTEIN, PUTATIVE-RELATED"/>
    <property type="match status" value="1"/>
</dbReference>
<dbReference type="Proteomes" id="UP000823749">
    <property type="component" value="Chromosome 5"/>
</dbReference>
<name>A0AAV6K7R1_9ERIC</name>
<evidence type="ECO:0000313" key="2">
    <source>
        <dbReference type="Proteomes" id="UP000823749"/>
    </source>
</evidence>